<dbReference type="RefSeq" id="WP_242753490.1">
    <property type="nucleotide sequence ID" value="NZ_CP093846.1"/>
</dbReference>
<dbReference type="InterPro" id="IPR036388">
    <property type="entry name" value="WH-like_DNA-bd_sf"/>
</dbReference>
<sequence length="451" mass="47037">MEPRWSSPDDALARAFDLVAAPLPELLERTSRALNGLVRHTAAAQLSEVSAYAPKQAVGTDRDLAARITHDELGQLAFRVRVGAPWWGEAVLGGERRAVLGVAAAHAGKGGALLALTGLRTAAPPPPAVLRTVQRVWDLVTVSTYRLTAEALPSHTSVSRVAAAARAAVLAELADAHGAALTGVLTALRAPALDDAAARAAATDLAVDALAALGRMTYWNRELSEEDADTAFHRGARELRPPARHRAVRLALRPPGSGRSLPSDTAHTARAAMRTVALALLEQEGVGRMHVGWWLEGDTLRIAVRDDGPGRPAADEAVVPANVAERVAALEGTVTADPVPGWGTTVTLVLPLGAPAGARTAAPPTVAAAAGRAARTDRAAVAHGGPHGLRDLHPREAHVLEQVSLGRRNREIARALGISESTVKFHVSNILAKLGVTTRGEAAALTRAWGP</sequence>
<organism evidence="3 4">
    <name type="scientific">Streptomyces tubbatahanensis</name>
    <dbReference type="NCBI Taxonomy" id="2923272"/>
    <lineage>
        <taxon>Bacteria</taxon>
        <taxon>Bacillati</taxon>
        <taxon>Actinomycetota</taxon>
        <taxon>Actinomycetes</taxon>
        <taxon>Kitasatosporales</taxon>
        <taxon>Streptomycetaceae</taxon>
        <taxon>Streptomyces</taxon>
    </lineage>
</organism>
<dbReference type="SMART" id="SM00421">
    <property type="entry name" value="HTH_LUXR"/>
    <property type="match status" value="1"/>
</dbReference>
<reference evidence="3 4" key="1">
    <citation type="journal article" date="2023" name="Microbiol. Spectr.">
        <title>Synergy between Genome Mining, Metabolomics, and Bioinformatics Uncovers Antibacterial Chlorinated Carbazole Alkaloids and Their Biosynthetic Gene Cluster from Streptomyces tubbatahanensis sp. nov., a Novel Actinomycete Isolated from Sulu Sea, Philippines.</title>
        <authorList>
            <person name="Tenebro C.P."/>
            <person name="Trono D.J.V.L."/>
            <person name="Balida L.A.P."/>
            <person name="Bayog L.K.A."/>
            <person name="Bruna J.R."/>
            <person name="Sabido E.M."/>
            <person name="Caspe D.P.C."/>
            <person name="de Los Santos E.L.C."/>
            <person name="Saludes J.P."/>
            <person name="Dalisay D.S."/>
        </authorList>
    </citation>
    <scope>NUCLEOTIDE SEQUENCE [LARGE SCALE GENOMIC DNA]</scope>
    <source>
        <strain evidence="3 4">DSD3025</strain>
    </source>
</reference>
<evidence type="ECO:0000256" key="1">
    <source>
        <dbReference type="ARBA" id="ARBA00023125"/>
    </source>
</evidence>
<dbReference type="PROSITE" id="PS00622">
    <property type="entry name" value="HTH_LUXR_1"/>
    <property type="match status" value="1"/>
</dbReference>
<feature type="domain" description="HTH luxR-type" evidence="2">
    <location>
        <begin position="385"/>
        <end position="450"/>
    </location>
</feature>
<dbReference type="Pfam" id="PF00196">
    <property type="entry name" value="GerE"/>
    <property type="match status" value="1"/>
</dbReference>
<evidence type="ECO:0000259" key="2">
    <source>
        <dbReference type="PROSITE" id="PS50043"/>
    </source>
</evidence>
<dbReference type="PROSITE" id="PS50043">
    <property type="entry name" value="HTH_LUXR_2"/>
    <property type="match status" value="1"/>
</dbReference>
<name>A0ABY3XVU0_9ACTN</name>
<evidence type="ECO:0000313" key="3">
    <source>
        <dbReference type="EMBL" id="UNS98507.1"/>
    </source>
</evidence>
<accession>A0ABY3XVU0</accession>
<evidence type="ECO:0000313" key="4">
    <source>
        <dbReference type="Proteomes" id="UP001202244"/>
    </source>
</evidence>
<dbReference type="PRINTS" id="PR00038">
    <property type="entry name" value="HTHLUXR"/>
</dbReference>
<dbReference type="CDD" id="cd06170">
    <property type="entry name" value="LuxR_C_like"/>
    <property type="match status" value="1"/>
</dbReference>
<dbReference type="Gene3D" id="3.30.565.10">
    <property type="entry name" value="Histidine kinase-like ATPase, C-terminal domain"/>
    <property type="match status" value="1"/>
</dbReference>
<dbReference type="PANTHER" id="PTHR43214">
    <property type="entry name" value="TWO-COMPONENT RESPONSE REGULATOR"/>
    <property type="match status" value="1"/>
</dbReference>
<dbReference type="SUPFAM" id="SSF46894">
    <property type="entry name" value="C-terminal effector domain of the bipartite response regulators"/>
    <property type="match status" value="1"/>
</dbReference>
<keyword evidence="1" id="KW-0238">DNA-binding</keyword>
<dbReference type="InterPro" id="IPR039420">
    <property type="entry name" value="WalR-like"/>
</dbReference>
<proteinExistence type="predicted"/>
<dbReference type="InterPro" id="IPR000792">
    <property type="entry name" value="Tscrpt_reg_LuxR_C"/>
</dbReference>
<gene>
    <name evidence="3" type="ORF">MMF93_20140</name>
</gene>
<dbReference type="SUPFAM" id="SSF55874">
    <property type="entry name" value="ATPase domain of HSP90 chaperone/DNA topoisomerase II/histidine kinase"/>
    <property type="match status" value="1"/>
</dbReference>
<dbReference type="Gene3D" id="1.10.10.10">
    <property type="entry name" value="Winged helix-like DNA-binding domain superfamily/Winged helix DNA-binding domain"/>
    <property type="match status" value="1"/>
</dbReference>
<protein>
    <submittedName>
        <fullName evidence="3">LuxR C-terminal-related transcriptional regulator</fullName>
    </submittedName>
</protein>
<dbReference type="InterPro" id="IPR036890">
    <property type="entry name" value="HATPase_C_sf"/>
</dbReference>
<keyword evidence="4" id="KW-1185">Reference proteome</keyword>
<dbReference type="EMBL" id="CP093846">
    <property type="protein sequence ID" value="UNS98507.1"/>
    <property type="molecule type" value="Genomic_DNA"/>
</dbReference>
<dbReference type="InterPro" id="IPR016032">
    <property type="entry name" value="Sig_transdc_resp-reg_C-effctor"/>
</dbReference>
<dbReference type="Proteomes" id="UP001202244">
    <property type="component" value="Chromosome"/>
</dbReference>